<keyword evidence="9" id="KW-0234">DNA repair</keyword>
<dbReference type="Proteomes" id="UP000008466">
    <property type="component" value="Chromosome"/>
</dbReference>
<keyword evidence="6" id="KW-0227">DNA damage</keyword>
<evidence type="ECO:0000259" key="17">
    <source>
        <dbReference type="PROSITE" id="PS51462"/>
    </source>
</evidence>
<dbReference type="HOGENOM" id="CLU_037162_19_3_12"/>
<keyword evidence="5" id="KW-0479">Metal-binding</keyword>
<organism evidence="18 19">
    <name type="scientific">Sphaerochaeta globosa (strain ATCC BAA-1886 / DSM 22777 / Buddy)</name>
    <name type="common">Spirochaeta sp. (strain Buddy)</name>
    <dbReference type="NCBI Taxonomy" id="158189"/>
    <lineage>
        <taxon>Bacteria</taxon>
        <taxon>Pseudomonadati</taxon>
        <taxon>Spirochaetota</taxon>
        <taxon>Spirochaetia</taxon>
        <taxon>Spirochaetales</taxon>
        <taxon>Sphaerochaetaceae</taxon>
        <taxon>Sphaerochaeta</taxon>
    </lineage>
</organism>
<evidence type="ECO:0000256" key="13">
    <source>
        <dbReference type="ARBA" id="ARBA00040794"/>
    </source>
</evidence>
<dbReference type="InterPro" id="IPR015797">
    <property type="entry name" value="NUDIX_hydrolase-like_dom_sf"/>
</dbReference>
<dbReference type="InterPro" id="IPR047127">
    <property type="entry name" value="MutT-like"/>
</dbReference>
<dbReference type="SUPFAM" id="SSF55811">
    <property type="entry name" value="Nudix"/>
    <property type="match status" value="1"/>
</dbReference>
<dbReference type="eggNOG" id="COG1051">
    <property type="taxonomic scope" value="Bacteria"/>
</dbReference>
<evidence type="ECO:0000256" key="12">
    <source>
        <dbReference type="ARBA" id="ARBA00038905"/>
    </source>
</evidence>
<sequence>MQERITTAGILMQGDTYFIAKREDKGSIGGLWEFPGGKNRYTETEQETLKREFLEELGMEIEVGELVHSHDFTNKETLYHLKAYRVYATQVENLPFRVHTEYRWVELGDLVNYSFAPSDQQIVKTLQSICVTNT</sequence>
<dbReference type="InterPro" id="IPR029119">
    <property type="entry name" value="MutY_C"/>
</dbReference>
<evidence type="ECO:0000256" key="16">
    <source>
        <dbReference type="ARBA" id="ARBA00042798"/>
    </source>
</evidence>
<dbReference type="PANTHER" id="PTHR47707">
    <property type="entry name" value="8-OXO-DGTP DIPHOSPHATASE"/>
    <property type="match status" value="1"/>
</dbReference>
<keyword evidence="19" id="KW-1185">Reference proteome</keyword>
<accession>F0RWU9</accession>
<evidence type="ECO:0000256" key="14">
    <source>
        <dbReference type="ARBA" id="ARBA00041592"/>
    </source>
</evidence>
<dbReference type="GO" id="GO:0044715">
    <property type="term" value="F:8-oxo-dGDP phosphatase activity"/>
    <property type="evidence" value="ECO:0007669"/>
    <property type="project" value="TreeGrafter"/>
</dbReference>
<dbReference type="OrthoDB" id="9810648at2"/>
<comment type="similarity">
    <text evidence="2">Belongs to the Nudix hydrolase family.</text>
</comment>
<evidence type="ECO:0000256" key="5">
    <source>
        <dbReference type="ARBA" id="ARBA00022723"/>
    </source>
</evidence>
<reference evidence="19" key="1">
    <citation type="submission" date="2011-02" db="EMBL/GenBank/DDBJ databases">
        <title>Complete sequence of Spirochaeta sp. Buddy.</title>
        <authorList>
            <person name="Lucas S."/>
            <person name="Copeland A."/>
            <person name="Lapidus A."/>
            <person name="Cheng J.-F."/>
            <person name="Goodwin L."/>
            <person name="Pitluck S."/>
            <person name="Zeytun A."/>
            <person name="Detter J.C."/>
            <person name="Han C."/>
            <person name="Tapia R."/>
            <person name="Land M."/>
            <person name="Hauser L."/>
            <person name="Kyrpides N."/>
            <person name="Ivanova N."/>
            <person name="Mikhailova N."/>
            <person name="Pagani I."/>
            <person name="Ritalahti K.M."/>
            <person name="Loeffler F.E."/>
            <person name="Woyke T."/>
        </authorList>
    </citation>
    <scope>NUCLEOTIDE SEQUENCE [LARGE SCALE GENOMIC DNA]</scope>
    <source>
        <strain evidence="19">ATCC BAA-1886 / DSM 22777 / Buddy</strain>
    </source>
</reference>
<evidence type="ECO:0000256" key="2">
    <source>
        <dbReference type="ARBA" id="ARBA00005582"/>
    </source>
</evidence>
<dbReference type="InterPro" id="IPR020084">
    <property type="entry name" value="NUDIX_hydrolase_CS"/>
</dbReference>
<dbReference type="AlphaFoldDB" id="F0RWU9"/>
<evidence type="ECO:0000313" key="18">
    <source>
        <dbReference type="EMBL" id="ADY13730.1"/>
    </source>
</evidence>
<dbReference type="GO" id="GO:0008413">
    <property type="term" value="F:8-oxo-7,8-dihydroguanosine triphosphate pyrophosphatase activity"/>
    <property type="evidence" value="ECO:0007669"/>
    <property type="project" value="TreeGrafter"/>
</dbReference>
<dbReference type="STRING" id="158189.SpiBuddy_1906"/>
<dbReference type="GO" id="GO:0006260">
    <property type="term" value="P:DNA replication"/>
    <property type="evidence" value="ECO:0007669"/>
    <property type="project" value="UniProtKB-KW"/>
</dbReference>
<keyword evidence="7 18" id="KW-0378">Hydrolase</keyword>
<evidence type="ECO:0000256" key="11">
    <source>
        <dbReference type="ARBA" id="ARBA00036904"/>
    </source>
</evidence>
<keyword evidence="3" id="KW-0515">Mutator protein</keyword>
<keyword evidence="8" id="KW-0460">Magnesium</keyword>
<dbReference type="GO" id="GO:0046872">
    <property type="term" value="F:metal ion binding"/>
    <property type="evidence" value="ECO:0007669"/>
    <property type="project" value="UniProtKB-KW"/>
</dbReference>
<gene>
    <name evidence="18" type="ordered locus">SpiBuddy_1906</name>
</gene>
<dbReference type="EC" id="3.6.1.55" evidence="12"/>
<dbReference type="EMBL" id="CP002541">
    <property type="protein sequence ID" value="ADY13730.1"/>
    <property type="molecule type" value="Genomic_DNA"/>
</dbReference>
<evidence type="ECO:0000256" key="9">
    <source>
        <dbReference type="ARBA" id="ARBA00023204"/>
    </source>
</evidence>
<protein>
    <recommendedName>
        <fullName evidence="13">8-oxo-dGTP diphosphatase</fullName>
        <ecNumber evidence="12">3.6.1.55</ecNumber>
    </recommendedName>
    <alternativeName>
        <fullName evidence="16">7,8-dihydro-8-oxoguanine-triphosphatase</fullName>
    </alternativeName>
    <alternativeName>
        <fullName evidence="15">Mutator protein MutT</fullName>
    </alternativeName>
    <alternativeName>
        <fullName evidence="14">dGTP pyrophosphohydrolase</fullName>
    </alternativeName>
</protein>
<evidence type="ECO:0000256" key="8">
    <source>
        <dbReference type="ARBA" id="ARBA00022842"/>
    </source>
</evidence>
<dbReference type="RefSeq" id="WP_013607579.1">
    <property type="nucleotide sequence ID" value="NC_015152.1"/>
</dbReference>
<dbReference type="GO" id="GO:0035539">
    <property type="term" value="F:8-oxo-7,8-dihydrodeoxyguanosine triphosphate pyrophosphatase activity"/>
    <property type="evidence" value="ECO:0007669"/>
    <property type="project" value="UniProtKB-EC"/>
</dbReference>
<evidence type="ECO:0000256" key="7">
    <source>
        <dbReference type="ARBA" id="ARBA00022801"/>
    </source>
</evidence>
<dbReference type="InterPro" id="IPR000086">
    <property type="entry name" value="NUDIX_hydrolase_dom"/>
</dbReference>
<comment type="catalytic activity">
    <reaction evidence="10">
        <text>8-oxo-dGTP + H2O = 8-oxo-dGMP + diphosphate + H(+)</text>
        <dbReference type="Rhea" id="RHEA:31575"/>
        <dbReference type="ChEBI" id="CHEBI:15377"/>
        <dbReference type="ChEBI" id="CHEBI:15378"/>
        <dbReference type="ChEBI" id="CHEBI:33019"/>
        <dbReference type="ChEBI" id="CHEBI:63224"/>
        <dbReference type="ChEBI" id="CHEBI:77896"/>
        <dbReference type="EC" id="3.6.1.55"/>
    </reaction>
</comment>
<evidence type="ECO:0000256" key="15">
    <source>
        <dbReference type="ARBA" id="ARBA00041979"/>
    </source>
</evidence>
<evidence type="ECO:0000256" key="4">
    <source>
        <dbReference type="ARBA" id="ARBA00022705"/>
    </source>
</evidence>
<dbReference type="PANTHER" id="PTHR47707:SF1">
    <property type="entry name" value="NUDIX HYDROLASE FAMILY PROTEIN"/>
    <property type="match status" value="1"/>
</dbReference>
<dbReference type="KEGG" id="sbu:SpiBuddy_1906"/>
<dbReference type="Pfam" id="PF14815">
    <property type="entry name" value="NUDIX_4"/>
    <property type="match status" value="1"/>
</dbReference>
<keyword evidence="4" id="KW-0235">DNA replication</keyword>
<evidence type="ECO:0000256" key="1">
    <source>
        <dbReference type="ARBA" id="ARBA00001946"/>
    </source>
</evidence>
<proteinExistence type="inferred from homology"/>
<feature type="domain" description="Nudix hydrolase" evidence="17">
    <location>
        <begin position="2"/>
        <end position="128"/>
    </location>
</feature>
<dbReference type="PROSITE" id="PS51462">
    <property type="entry name" value="NUDIX"/>
    <property type="match status" value="1"/>
</dbReference>
<dbReference type="Gene3D" id="3.90.79.10">
    <property type="entry name" value="Nucleoside Triphosphate Pyrophosphohydrolase"/>
    <property type="match status" value="1"/>
</dbReference>
<evidence type="ECO:0000256" key="6">
    <source>
        <dbReference type="ARBA" id="ARBA00022763"/>
    </source>
</evidence>
<dbReference type="PROSITE" id="PS00893">
    <property type="entry name" value="NUDIX_BOX"/>
    <property type="match status" value="1"/>
</dbReference>
<dbReference type="GO" id="GO:0006281">
    <property type="term" value="P:DNA repair"/>
    <property type="evidence" value="ECO:0007669"/>
    <property type="project" value="UniProtKB-KW"/>
</dbReference>
<evidence type="ECO:0000313" key="19">
    <source>
        <dbReference type="Proteomes" id="UP000008466"/>
    </source>
</evidence>
<comment type="cofactor">
    <cofactor evidence="1">
        <name>Mg(2+)</name>
        <dbReference type="ChEBI" id="CHEBI:18420"/>
    </cofactor>
</comment>
<evidence type="ECO:0000256" key="3">
    <source>
        <dbReference type="ARBA" id="ARBA00022457"/>
    </source>
</evidence>
<name>F0RWU9_SPHGB</name>
<dbReference type="GO" id="GO:0044716">
    <property type="term" value="F:8-oxo-GDP phosphatase activity"/>
    <property type="evidence" value="ECO:0007669"/>
    <property type="project" value="TreeGrafter"/>
</dbReference>
<dbReference type="CDD" id="cd03425">
    <property type="entry name" value="NUDIX_MutT_NudA_like"/>
    <property type="match status" value="1"/>
</dbReference>
<comment type="catalytic activity">
    <reaction evidence="11">
        <text>8-oxo-GTP + H2O = 8-oxo-GMP + diphosphate + H(+)</text>
        <dbReference type="Rhea" id="RHEA:67616"/>
        <dbReference type="ChEBI" id="CHEBI:15377"/>
        <dbReference type="ChEBI" id="CHEBI:15378"/>
        <dbReference type="ChEBI" id="CHEBI:33019"/>
        <dbReference type="ChEBI" id="CHEBI:143553"/>
        <dbReference type="ChEBI" id="CHEBI:145694"/>
    </reaction>
</comment>
<evidence type="ECO:0000256" key="10">
    <source>
        <dbReference type="ARBA" id="ARBA00035861"/>
    </source>
</evidence>